<evidence type="ECO:0008006" key="4">
    <source>
        <dbReference type="Google" id="ProtNLM"/>
    </source>
</evidence>
<dbReference type="EMBL" id="JAWWNJ010000019">
    <property type="protein sequence ID" value="KAK7036045.1"/>
    <property type="molecule type" value="Genomic_DNA"/>
</dbReference>
<keyword evidence="1" id="KW-0732">Signal</keyword>
<accession>A0AAW0CE36</accession>
<evidence type="ECO:0000313" key="3">
    <source>
        <dbReference type="Proteomes" id="UP001362999"/>
    </source>
</evidence>
<name>A0AAW0CE36_9AGAR</name>
<comment type="caution">
    <text evidence="2">The sequence shown here is derived from an EMBL/GenBank/DDBJ whole genome shotgun (WGS) entry which is preliminary data.</text>
</comment>
<reference evidence="2 3" key="1">
    <citation type="journal article" date="2024" name="J Genomics">
        <title>Draft genome sequencing and assembly of Favolaschia claudopus CIRM-BRFM 2984 isolated from oak limbs.</title>
        <authorList>
            <person name="Navarro D."/>
            <person name="Drula E."/>
            <person name="Chaduli D."/>
            <person name="Cazenave R."/>
            <person name="Ahrendt S."/>
            <person name="Wang J."/>
            <person name="Lipzen A."/>
            <person name="Daum C."/>
            <person name="Barry K."/>
            <person name="Grigoriev I.V."/>
            <person name="Favel A."/>
            <person name="Rosso M.N."/>
            <person name="Martin F."/>
        </authorList>
    </citation>
    <scope>NUCLEOTIDE SEQUENCE [LARGE SCALE GENOMIC DNA]</scope>
    <source>
        <strain evidence="2 3">CIRM-BRFM 2984</strain>
    </source>
</reference>
<feature type="signal peptide" evidence="1">
    <location>
        <begin position="1"/>
        <end position="20"/>
    </location>
</feature>
<dbReference type="PANTHER" id="PTHR42057">
    <property type="entry name" value="F-BOX DOMAIN PROTEIN (AFU_ORTHOLOGUE AFUA_4G00200)"/>
    <property type="match status" value="1"/>
</dbReference>
<dbReference type="Proteomes" id="UP001362999">
    <property type="component" value="Unassembled WGS sequence"/>
</dbReference>
<proteinExistence type="predicted"/>
<evidence type="ECO:0000313" key="2">
    <source>
        <dbReference type="EMBL" id="KAK7036045.1"/>
    </source>
</evidence>
<gene>
    <name evidence="2" type="ORF">R3P38DRAFT_614246</name>
</gene>
<protein>
    <recommendedName>
        <fullName evidence="4">F-box domain-containing protein</fullName>
    </recommendedName>
</protein>
<dbReference type="AlphaFoldDB" id="A0AAW0CE36"/>
<organism evidence="2 3">
    <name type="scientific">Favolaschia claudopus</name>
    <dbReference type="NCBI Taxonomy" id="2862362"/>
    <lineage>
        <taxon>Eukaryota</taxon>
        <taxon>Fungi</taxon>
        <taxon>Dikarya</taxon>
        <taxon>Basidiomycota</taxon>
        <taxon>Agaricomycotina</taxon>
        <taxon>Agaricomycetes</taxon>
        <taxon>Agaricomycetidae</taxon>
        <taxon>Agaricales</taxon>
        <taxon>Marasmiineae</taxon>
        <taxon>Mycenaceae</taxon>
        <taxon>Favolaschia</taxon>
    </lineage>
</organism>
<dbReference type="PANTHER" id="PTHR42057:SF2">
    <property type="entry name" value="F-BOX DOMAIN PROTEIN (AFU_ORTHOLOGUE AFUA_4G00200)-RELATED"/>
    <property type="match status" value="1"/>
</dbReference>
<evidence type="ECO:0000256" key="1">
    <source>
        <dbReference type="SAM" id="SignalP"/>
    </source>
</evidence>
<keyword evidence="3" id="KW-1185">Reference proteome</keyword>
<sequence>MHPTSLPSELLILILTFVEETSDLSNIRLASHTLNSLVVPLLFRTIVVTDDITSANRLISLQTAAGDESRTAVQEIIFRGRRSLSDARTVFLDATSKPARRTRAALATAFSQLGAKFINLHTIQLDFHPFRQLEKLALPPPPTHFHLLQLGLLRALSAHPPPPSLSSLTLINLIPTSDKIPLDEDLFHQLKLLEISVLGDGAYNAAVLYDFWETSIASLLNHAAPRLTSLGLSSITNQHPAGVRPRLPFNSTLHFPFLTNLSLINFIFAPTHAADSPDNDLLAFILRHKSTLTHLTLAYCAVYGGDSMPGVYPRPWRSIFQRLQEELTYLRRFDFAHIVGFQYVVQLVPPDHSALVLGFFYDDGEARMRMREGDCDAYERLMEGVRERALDVVA</sequence>
<feature type="chain" id="PRO_5043541660" description="F-box domain-containing protein" evidence="1">
    <location>
        <begin position="21"/>
        <end position="394"/>
    </location>
</feature>